<dbReference type="InterPro" id="IPR046349">
    <property type="entry name" value="C1-like_sf"/>
</dbReference>
<keyword evidence="13 18" id="KW-0862">Zinc</keyword>
<dbReference type="InterPro" id="IPR002219">
    <property type="entry name" value="PKC_DAG/PE"/>
</dbReference>
<dbReference type="GO" id="GO:0008270">
    <property type="term" value="F:zinc ion binding"/>
    <property type="evidence" value="ECO:0007669"/>
    <property type="project" value="UniProtKB-KW"/>
</dbReference>
<evidence type="ECO:0000256" key="6">
    <source>
        <dbReference type="ARBA" id="ARBA00019422"/>
    </source>
</evidence>
<dbReference type="Gene3D" id="3.30.40.10">
    <property type="entry name" value="Zinc/RING finger domain, C3HC4 (zinc finger)"/>
    <property type="match status" value="1"/>
</dbReference>
<evidence type="ECO:0000256" key="3">
    <source>
        <dbReference type="ARBA" id="ARBA00004286"/>
    </source>
</evidence>
<dbReference type="Gene3D" id="1.10.10.10">
    <property type="entry name" value="Winged helix-like DNA-binding domain superfamily/Winged helix DNA-binding domain"/>
    <property type="match status" value="1"/>
</dbReference>
<reference evidence="21" key="1">
    <citation type="submission" date="2025-08" db="UniProtKB">
        <authorList>
            <consortium name="RefSeq"/>
        </authorList>
    </citation>
    <scope>IDENTIFICATION</scope>
    <source>
        <tissue evidence="21">Whole larvae</tissue>
    </source>
</reference>
<keyword evidence="20" id="KW-1185">Reference proteome</keyword>
<comment type="catalytic activity">
    <reaction evidence="1 18">
        <text>S-ubiquitinyl-[E2 ubiquitin-conjugating enzyme]-L-cysteine + [acceptor protein]-L-lysine = [E2 ubiquitin-conjugating enzyme]-L-cysteine + N(6)-ubiquitinyl-[acceptor protein]-L-lysine.</text>
        <dbReference type="EC" id="2.3.2.27"/>
    </reaction>
</comment>
<keyword evidence="12 18" id="KW-0833">Ubl conjugation pathway</keyword>
<dbReference type="KEGG" id="gmw:113518842"/>
<dbReference type="Pfam" id="PF08746">
    <property type="entry name" value="zf-RING-like"/>
    <property type="match status" value="1"/>
</dbReference>
<dbReference type="PROSITE" id="PS50081">
    <property type="entry name" value="ZF_DAG_PE_2"/>
    <property type="match status" value="1"/>
</dbReference>
<proteinExistence type="inferred from homology"/>
<dbReference type="OrthoDB" id="185455at2759"/>
<evidence type="ECO:0000256" key="12">
    <source>
        <dbReference type="ARBA" id="ARBA00022786"/>
    </source>
</evidence>
<dbReference type="Pfam" id="PF07574">
    <property type="entry name" value="SMC_Nse1"/>
    <property type="match status" value="1"/>
</dbReference>
<dbReference type="GO" id="GO:0030915">
    <property type="term" value="C:Smc5-Smc6 complex"/>
    <property type="evidence" value="ECO:0007669"/>
    <property type="project" value="UniProtKB-UniRule"/>
</dbReference>
<evidence type="ECO:0000256" key="9">
    <source>
        <dbReference type="ARBA" id="ARBA00022723"/>
    </source>
</evidence>
<dbReference type="PANTHER" id="PTHR20973:SF0">
    <property type="entry name" value="NON-STRUCTURAL MAINTENANCE OF CHROMOSOMES ELEMENT 1 HOMOLOG"/>
    <property type="match status" value="1"/>
</dbReference>
<evidence type="ECO:0000256" key="16">
    <source>
        <dbReference type="ARBA" id="ARBA00023204"/>
    </source>
</evidence>
<evidence type="ECO:0000256" key="5">
    <source>
        <dbReference type="ARBA" id="ARBA00012483"/>
    </source>
</evidence>
<keyword evidence="15 18" id="KW-0233">DNA recombination</keyword>
<dbReference type="GO" id="GO:0000724">
    <property type="term" value="P:double-strand break repair via homologous recombination"/>
    <property type="evidence" value="ECO:0007669"/>
    <property type="project" value="TreeGrafter"/>
</dbReference>
<evidence type="ECO:0000256" key="10">
    <source>
        <dbReference type="ARBA" id="ARBA00022763"/>
    </source>
</evidence>
<evidence type="ECO:0000256" key="13">
    <source>
        <dbReference type="ARBA" id="ARBA00022833"/>
    </source>
</evidence>
<evidence type="ECO:0000256" key="11">
    <source>
        <dbReference type="ARBA" id="ARBA00022771"/>
    </source>
</evidence>
<dbReference type="GO" id="GO:0061630">
    <property type="term" value="F:ubiquitin protein ligase activity"/>
    <property type="evidence" value="ECO:0007669"/>
    <property type="project" value="UniProtKB-EC"/>
</dbReference>
<protein>
    <recommendedName>
        <fullName evidence="6 18">Non-structural maintenance of chromosomes element 1 homolog</fullName>
        <ecNumber evidence="5 18">2.3.2.27</ecNumber>
    </recommendedName>
</protein>
<feature type="domain" description="Phorbol-ester/DAG-type" evidence="19">
    <location>
        <begin position="157"/>
        <end position="212"/>
    </location>
</feature>
<dbReference type="InterPro" id="IPR014857">
    <property type="entry name" value="Nse1_RING_C4HC3-type"/>
</dbReference>
<comment type="subunit">
    <text evidence="18">Component of the Smc5-Smc6 complex.</text>
</comment>
<evidence type="ECO:0000256" key="7">
    <source>
        <dbReference type="ARBA" id="ARBA00022454"/>
    </source>
</evidence>
<dbReference type="CTD" id="33938"/>
<dbReference type="AlphaFoldDB" id="A0A6J1WUQ8"/>
<evidence type="ECO:0000256" key="18">
    <source>
        <dbReference type="RuleBase" id="RU368018"/>
    </source>
</evidence>
<dbReference type="SUPFAM" id="SSF57889">
    <property type="entry name" value="Cysteine-rich domain"/>
    <property type="match status" value="1"/>
</dbReference>
<sequence>MIYGPLHRFLLRSVISQGVISLSEAERLLNGEEQHKSLQDLVKEINDAIRPYQQTLKITRDELTDEEVIVFLSLGYDEATKAQNVFSATELEYFRILIEQIMTTEARQVTSLNAINLVGSMKSSFTKTDAQKLLNTWCRMRYLEKEENNYALGVRAIHEFESYFRQNMPDVVEDCCLCKQIVLRGFNCPSCSLAVHNRCLKRYLEKVEKWPCCKTDFSASQLEQLRNADHSRVSHTQQSQESAEYNTIAELTQTTTADVDLTQQAHDSEGIVPEISQRITRKRKHRE</sequence>
<evidence type="ECO:0000256" key="15">
    <source>
        <dbReference type="ARBA" id="ARBA00023172"/>
    </source>
</evidence>
<keyword evidence="16 18" id="KW-0234">DNA repair</keyword>
<dbReference type="EC" id="2.3.2.27" evidence="5 18"/>
<evidence type="ECO:0000313" key="20">
    <source>
        <dbReference type="Proteomes" id="UP001652740"/>
    </source>
</evidence>
<evidence type="ECO:0000256" key="8">
    <source>
        <dbReference type="ARBA" id="ARBA00022679"/>
    </source>
</evidence>
<keyword evidence="10 18" id="KW-0227">DNA damage</keyword>
<evidence type="ECO:0000256" key="14">
    <source>
        <dbReference type="ARBA" id="ARBA00022843"/>
    </source>
</evidence>
<keyword evidence="14" id="KW-0832">Ubl conjugation</keyword>
<dbReference type="Proteomes" id="UP001652740">
    <property type="component" value="Unplaced"/>
</dbReference>
<evidence type="ECO:0000256" key="4">
    <source>
        <dbReference type="ARBA" id="ARBA00010258"/>
    </source>
</evidence>
<gene>
    <name evidence="21" type="primary">LOC113518842</name>
</gene>
<keyword evidence="8 18" id="KW-0808">Transferase</keyword>
<dbReference type="PANTHER" id="PTHR20973">
    <property type="entry name" value="NON-SMC ELEMENT 1-RELATED"/>
    <property type="match status" value="1"/>
</dbReference>
<comment type="subcellular location">
    <subcellularLocation>
        <location evidence="3">Chromosome</location>
    </subcellularLocation>
    <subcellularLocation>
        <location evidence="2 18">Nucleus</location>
    </subcellularLocation>
</comment>
<dbReference type="InterPro" id="IPR036388">
    <property type="entry name" value="WH-like_DNA-bd_sf"/>
</dbReference>
<evidence type="ECO:0000259" key="19">
    <source>
        <dbReference type="PROSITE" id="PS50081"/>
    </source>
</evidence>
<dbReference type="FunCoup" id="A0A6J1WUQ8">
    <property type="interactions" value="1022"/>
</dbReference>
<name>A0A6J1WUQ8_GALME</name>
<accession>A0A6J1WUQ8</accession>
<dbReference type="GO" id="GO:0005634">
    <property type="term" value="C:nucleus"/>
    <property type="evidence" value="ECO:0007669"/>
    <property type="project" value="UniProtKB-SubCell"/>
</dbReference>
<dbReference type="Gene3D" id="3.90.1150.220">
    <property type="match status" value="1"/>
</dbReference>
<evidence type="ECO:0000256" key="17">
    <source>
        <dbReference type="ARBA" id="ARBA00023242"/>
    </source>
</evidence>
<keyword evidence="7" id="KW-0158">Chromosome</keyword>
<keyword evidence="17 18" id="KW-0539">Nucleus</keyword>
<evidence type="ECO:0000313" key="21">
    <source>
        <dbReference type="RefSeq" id="XP_026759649.1"/>
    </source>
</evidence>
<dbReference type="InterPro" id="IPR013083">
    <property type="entry name" value="Znf_RING/FYVE/PHD"/>
</dbReference>
<dbReference type="InParanoid" id="A0A6J1WUQ8"/>
<evidence type="ECO:0000256" key="1">
    <source>
        <dbReference type="ARBA" id="ARBA00000900"/>
    </source>
</evidence>
<evidence type="ECO:0000256" key="2">
    <source>
        <dbReference type="ARBA" id="ARBA00004123"/>
    </source>
</evidence>
<dbReference type="GeneID" id="113518842"/>
<keyword evidence="11 18" id="KW-0863">Zinc-finger</keyword>
<comment type="similarity">
    <text evidence="4 18">Belongs to the NSE1 family.</text>
</comment>
<organism evidence="20 21">
    <name type="scientific">Galleria mellonella</name>
    <name type="common">Greater wax moth</name>
    <dbReference type="NCBI Taxonomy" id="7137"/>
    <lineage>
        <taxon>Eukaryota</taxon>
        <taxon>Metazoa</taxon>
        <taxon>Ecdysozoa</taxon>
        <taxon>Arthropoda</taxon>
        <taxon>Hexapoda</taxon>
        <taxon>Insecta</taxon>
        <taxon>Pterygota</taxon>
        <taxon>Neoptera</taxon>
        <taxon>Endopterygota</taxon>
        <taxon>Lepidoptera</taxon>
        <taxon>Glossata</taxon>
        <taxon>Ditrysia</taxon>
        <taxon>Pyraloidea</taxon>
        <taxon>Pyralidae</taxon>
        <taxon>Galleriinae</taxon>
        <taxon>Galleria</taxon>
    </lineage>
</organism>
<dbReference type="RefSeq" id="XP_026759649.1">
    <property type="nucleotide sequence ID" value="XM_026903848.3"/>
</dbReference>
<keyword evidence="9 18" id="KW-0479">Metal-binding</keyword>
<dbReference type="InterPro" id="IPR011513">
    <property type="entry name" value="Nse1"/>
</dbReference>